<evidence type="ECO:0000313" key="7">
    <source>
        <dbReference type="EnsemblProtists" id="EKX47402"/>
    </source>
</evidence>
<dbReference type="KEGG" id="gtt:GUITHDRAFT_46720"/>
<evidence type="ECO:0000256" key="4">
    <source>
        <dbReference type="ARBA" id="ARBA00022840"/>
    </source>
</evidence>
<dbReference type="GO" id="GO:0008094">
    <property type="term" value="F:ATP-dependent activity, acting on DNA"/>
    <property type="evidence" value="ECO:0007669"/>
    <property type="project" value="TreeGrafter"/>
</dbReference>
<reference evidence="8" key="2">
    <citation type="submission" date="2012-11" db="EMBL/GenBank/DDBJ databases">
        <authorList>
            <person name="Kuo A."/>
            <person name="Curtis B.A."/>
            <person name="Tanifuji G."/>
            <person name="Burki F."/>
            <person name="Gruber A."/>
            <person name="Irimia M."/>
            <person name="Maruyama S."/>
            <person name="Arias M.C."/>
            <person name="Ball S.G."/>
            <person name="Gile G.H."/>
            <person name="Hirakawa Y."/>
            <person name="Hopkins J.F."/>
            <person name="Rensing S.A."/>
            <person name="Schmutz J."/>
            <person name="Symeonidi A."/>
            <person name="Elias M."/>
            <person name="Eveleigh R.J."/>
            <person name="Herman E.K."/>
            <person name="Klute M.J."/>
            <person name="Nakayama T."/>
            <person name="Obornik M."/>
            <person name="Reyes-Prieto A."/>
            <person name="Armbrust E.V."/>
            <person name="Aves S.J."/>
            <person name="Beiko R.G."/>
            <person name="Coutinho P."/>
            <person name="Dacks J.B."/>
            <person name="Durnford D.G."/>
            <person name="Fast N.M."/>
            <person name="Green B.R."/>
            <person name="Grisdale C."/>
            <person name="Hempe F."/>
            <person name="Henrissat B."/>
            <person name="Hoppner M.P."/>
            <person name="Ishida K.-I."/>
            <person name="Kim E."/>
            <person name="Koreny L."/>
            <person name="Kroth P.G."/>
            <person name="Liu Y."/>
            <person name="Malik S.-B."/>
            <person name="Maier U.G."/>
            <person name="McRose D."/>
            <person name="Mock T."/>
            <person name="Neilson J.A."/>
            <person name="Onodera N.T."/>
            <person name="Poole A.M."/>
            <person name="Pritham E.J."/>
            <person name="Richards T.A."/>
            <person name="Rocap G."/>
            <person name="Roy S.W."/>
            <person name="Sarai C."/>
            <person name="Schaack S."/>
            <person name="Shirato S."/>
            <person name="Slamovits C.H."/>
            <person name="Spencer D.F."/>
            <person name="Suzuki S."/>
            <person name="Worden A.Z."/>
            <person name="Zauner S."/>
            <person name="Barry K."/>
            <person name="Bell C."/>
            <person name="Bharti A.K."/>
            <person name="Crow J.A."/>
            <person name="Grimwood J."/>
            <person name="Kramer R."/>
            <person name="Lindquist E."/>
            <person name="Lucas S."/>
            <person name="Salamov A."/>
            <person name="McFadden G.I."/>
            <person name="Lane C.E."/>
            <person name="Keeling P.J."/>
            <person name="Gray M.W."/>
            <person name="Grigoriev I.V."/>
            <person name="Archibald J.M."/>
        </authorList>
    </citation>
    <scope>NUCLEOTIDE SEQUENCE</scope>
    <source>
        <strain evidence="8">CCMP2712</strain>
    </source>
</reference>
<dbReference type="Proteomes" id="UP000011087">
    <property type="component" value="Unassembled WGS sequence"/>
</dbReference>
<dbReference type="PaxDb" id="55529-EKX47402"/>
<dbReference type="InterPro" id="IPR050628">
    <property type="entry name" value="SNF2_RAD54_helicase_TF"/>
</dbReference>
<feature type="non-terminal residue" evidence="6">
    <location>
        <position position="118"/>
    </location>
</feature>
<evidence type="ECO:0000256" key="1">
    <source>
        <dbReference type="ARBA" id="ARBA00004229"/>
    </source>
</evidence>
<keyword evidence="8" id="KW-1185">Reference proteome</keyword>
<feature type="non-terminal residue" evidence="6">
    <location>
        <position position="1"/>
    </location>
</feature>
<dbReference type="PROSITE" id="PS51194">
    <property type="entry name" value="HELICASE_CTER"/>
    <property type="match status" value="1"/>
</dbReference>
<keyword evidence="4" id="KW-0067">ATP-binding</keyword>
<dbReference type="OMA" id="LSKFCQD"/>
<dbReference type="SMART" id="SM00490">
    <property type="entry name" value="HELICc"/>
    <property type="match status" value="1"/>
</dbReference>
<keyword evidence="2" id="KW-0547">Nucleotide-binding</keyword>
<name>L1JGG4_GUITC</name>
<dbReference type="InterPro" id="IPR049730">
    <property type="entry name" value="SNF2/RAD54-like_C"/>
</dbReference>
<dbReference type="InterPro" id="IPR027417">
    <property type="entry name" value="P-loop_NTPase"/>
</dbReference>
<proteinExistence type="predicted"/>
<dbReference type="GO" id="GO:0016787">
    <property type="term" value="F:hydrolase activity"/>
    <property type="evidence" value="ECO:0007669"/>
    <property type="project" value="UniProtKB-KW"/>
</dbReference>
<dbReference type="Pfam" id="PF00271">
    <property type="entry name" value="Helicase_C"/>
    <property type="match status" value="1"/>
</dbReference>
<protein>
    <recommendedName>
        <fullName evidence="5">Helicase C-terminal domain-containing protein</fullName>
    </recommendedName>
</protein>
<keyword evidence="3" id="KW-0378">Hydrolase</keyword>
<reference evidence="6 8" key="1">
    <citation type="journal article" date="2012" name="Nature">
        <title>Algal genomes reveal evolutionary mosaicism and the fate of nucleomorphs.</title>
        <authorList>
            <consortium name="DOE Joint Genome Institute"/>
            <person name="Curtis B.A."/>
            <person name="Tanifuji G."/>
            <person name="Burki F."/>
            <person name="Gruber A."/>
            <person name="Irimia M."/>
            <person name="Maruyama S."/>
            <person name="Arias M.C."/>
            <person name="Ball S.G."/>
            <person name="Gile G.H."/>
            <person name="Hirakawa Y."/>
            <person name="Hopkins J.F."/>
            <person name="Kuo A."/>
            <person name="Rensing S.A."/>
            <person name="Schmutz J."/>
            <person name="Symeonidi A."/>
            <person name="Elias M."/>
            <person name="Eveleigh R.J."/>
            <person name="Herman E.K."/>
            <person name="Klute M.J."/>
            <person name="Nakayama T."/>
            <person name="Obornik M."/>
            <person name="Reyes-Prieto A."/>
            <person name="Armbrust E.V."/>
            <person name="Aves S.J."/>
            <person name="Beiko R.G."/>
            <person name="Coutinho P."/>
            <person name="Dacks J.B."/>
            <person name="Durnford D.G."/>
            <person name="Fast N.M."/>
            <person name="Green B.R."/>
            <person name="Grisdale C.J."/>
            <person name="Hempel F."/>
            <person name="Henrissat B."/>
            <person name="Hoppner M.P."/>
            <person name="Ishida K."/>
            <person name="Kim E."/>
            <person name="Koreny L."/>
            <person name="Kroth P.G."/>
            <person name="Liu Y."/>
            <person name="Malik S.B."/>
            <person name="Maier U.G."/>
            <person name="McRose D."/>
            <person name="Mock T."/>
            <person name="Neilson J.A."/>
            <person name="Onodera N.T."/>
            <person name="Poole A.M."/>
            <person name="Pritham E.J."/>
            <person name="Richards T.A."/>
            <person name="Rocap G."/>
            <person name="Roy S.W."/>
            <person name="Sarai C."/>
            <person name="Schaack S."/>
            <person name="Shirato S."/>
            <person name="Slamovits C.H."/>
            <person name="Spencer D.F."/>
            <person name="Suzuki S."/>
            <person name="Worden A.Z."/>
            <person name="Zauner S."/>
            <person name="Barry K."/>
            <person name="Bell C."/>
            <person name="Bharti A.K."/>
            <person name="Crow J.A."/>
            <person name="Grimwood J."/>
            <person name="Kramer R."/>
            <person name="Lindquist E."/>
            <person name="Lucas S."/>
            <person name="Salamov A."/>
            <person name="McFadden G.I."/>
            <person name="Lane C.E."/>
            <person name="Keeling P.J."/>
            <person name="Gray M.W."/>
            <person name="Grigoriev I.V."/>
            <person name="Archibald J.M."/>
        </authorList>
    </citation>
    <scope>NUCLEOTIDE SEQUENCE</scope>
    <source>
        <strain evidence="6 8">CCMP2712</strain>
    </source>
</reference>
<dbReference type="HOGENOM" id="CLU_000315_30_1_1"/>
<evidence type="ECO:0000313" key="8">
    <source>
        <dbReference type="Proteomes" id="UP000011087"/>
    </source>
</evidence>
<dbReference type="eggNOG" id="KOG1002">
    <property type="taxonomic scope" value="Eukaryota"/>
</dbReference>
<gene>
    <name evidence="6" type="ORF">GUITHDRAFT_46720</name>
</gene>
<dbReference type="EMBL" id="JH992990">
    <property type="protein sequence ID" value="EKX47402.1"/>
    <property type="molecule type" value="Genomic_DNA"/>
</dbReference>
<dbReference type="EnsemblProtists" id="EKX47402">
    <property type="protein sequence ID" value="EKX47402"/>
    <property type="gene ID" value="GUITHDRAFT_46720"/>
</dbReference>
<dbReference type="STRING" id="905079.L1JGG4"/>
<organism evidence="6">
    <name type="scientific">Guillardia theta (strain CCMP2712)</name>
    <name type="common">Cryptophyte</name>
    <dbReference type="NCBI Taxonomy" id="905079"/>
    <lineage>
        <taxon>Eukaryota</taxon>
        <taxon>Cryptophyceae</taxon>
        <taxon>Pyrenomonadales</taxon>
        <taxon>Geminigeraceae</taxon>
        <taxon>Guillardia</taxon>
    </lineage>
</organism>
<evidence type="ECO:0000256" key="3">
    <source>
        <dbReference type="ARBA" id="ARBA00022801"/>
    </source>
</evidence>
<reference evidence="7" key="3">
    <citation type="submission" date="2016-03" db="UniProtKB">
        <authorList>
            <consortium name="EnsemblProtists"/>
        </authorList>
    </citation>
    <scope>IDENTIFICATION</scope>
</reference>
<dbReference type="CDD" id="cd18793">
    <property type="entry name" value="SF2_C_SNF"/>
    <property type="match status" value="1"/>
</dbReference>
<accession>L1JGG4</accession>
<evidence type="ECO:0000313" key="6">
    <source>
        <dbReference type="EMBL" id="EKX47402.1"/>
    </source>
</evidence>
<dbReference type="PANTHER" id="PTHR45626">
    <property type="entry name" value="TRANSCRIPTION TERMINATION FACTOR 2-RELATED"/>
    <property type="match status" value="1"/>
</dbReference>
<dbReference type="GeneID" id="17303988"/>
<dbReference type="RefSeq" id="XP_005834382.1">
    <property type="nucleotide sequence ID" value="XM_005834325.1"/>
</dbReference>
<dbReference type="GO" id="GO:0006281">
    <property type="term" value="P:DNA repair"/>
    <property type="evidence" value="ECO:0007669"/>
    <property type="project" value="TreeGrafter"/>
</dbReference>
<evidence type="ECO:0000259" key="5">
    <source>
        <dbReference type="PROSITE" id="PS51194"/>
    </source>
</evidence>
<evidence type="ECO:0000256" key="2">
    <source>
        <dbReference type="ARBA" id="ARBA00022741"/>
    </source>
</evidence>
<dbReference type="GO" id="GO:0005524">
    <property type="term" value="F:ATP binding"/>
    <property type="evidence" value="ECO:0007669"/>
    <property type="project" value="UniProtKB-KW"/>
</dbReference>
<dbReference type="AlphaFoldDB" id="L1JGG4"/>
<comment type="subcellular location">
    <subcellularLocation>
        <location evidence="1">Plastid</location>
        <location evidence="1">Chloroplast</location>
    </subcellularLocation>
</comment>
<feature type="domain" description="Helicase C-terminal" evidence="5">
    <location>
        <begin position="1"/>
        <end position="118"/>
    </location>
</feature>
<dbReference type="InterPro" id="IPR001650">
    <property type="entry name" value="Helicase_C-like"/>
</dbReference>
<dbReference type="GO" id="GO:0005634">
    <property type="term" value="C:nucleus"/>
    <property type="evidence" value="ECO:0007669"/>
    <property type="project" value="TreeGrafter"/>
</dbReference>
<dbReference type="Gene3D" id="3.40.50.300">
    <property type="entry name" value="P-loop containing nucleotide triphosphate hydrolases"/>
    <property type="match status" value="1"/>
</dbReference>
<dbReference type="SUPFAM" id="SSF52540">
    <property type="entry name" value="P-loop containing nucleoside triphosphate hydrolases"/>
    <property type="match status" value="1"/>
</dbReference>
<dbReference type="OrthoDB" id="448448at2759"/>
<dbReference type="GO" id="GO:0009507">
    <property type="term" value="C:chloroplast"/>
    <property type="evidence" value="ECO:0007669"/>
    <property type="project" value="UniProtKB-SubCell"/>
</dbReference>
<sequence>VVFSNFLSCLDETEGAMLSAGIPIYRIDGRTSILQRRRLIQDFEAAPHGAVLLLSTKVGGVGLSLTMASRGYMMEPWWNAAVDEQAMHRLHRIGQTRPVTIIRYICEGTIEQRIMDMQ</sequence>